<accession>A0A2P2E0M3</accession>
<dbReference type="AlphaFoldDB" id="A0A2P2E0M3"/>
<protein>
    <submittedName>
        <fullName evidence="1">Uncharacterized protein</fullName>
    </submittedName>
</protein>
<gene>
    <name evidence="1" type="ORF">LPTSP4_19440</name>
</gene>
<sequence>MVQLVLIDKPAGSVGEDVHAEKGVSVTVATKLLMAVFCVKLNGEPV</sequence>
<name>A0A2P2E0M3_9LEPT</name>
<comment type="caution">
    <text evidence="1">The sequence shown here is derived from an EMBL/GenBank/DDBJ whole genome shotgun (WGS) entry which is preliminary data.</text>
</comment>
<keyword evidence="2" id="KW-1185">Reference proteome</keyword>
<proteinExistence type="predicted"/>
<evidence type="ECO:0000313" key="2">
    <source>
        <dbReference type="Proteomes" id="UP000245133"/>
    </source>
</evidence>
<evidence type="ECO:0000313" key="1">
    <source>
        <dbReference type="EMBL" id="GBF50419.1"/>
    </source>
</evidence>
<organism evidence="1 2">
    <name type="scientific">Leptospira ryugenii</name>
    <dbReference type="NCBI Taxonomy" id="1917863"/>
    <lineage>
        <taxon>Bacteria</taxon>
        <taxon>Pseudomonadati</taxon>
        <taxon>Spirochaetota</taxon>
        <taxon>Spirochaetia</taxon>
        <taxon>Leptospirales</taxon>
        <taxon>Leptospiraceae</taxon>
        <taxon>Leptospira</taxon>
    </lineage>
</organism>
<dbReference type="EMBL" id="BFBB01000004">
    <property type="protein sequence ID" value="GBF50419.1"/>
    <property type="molecule type" value="Genomic_DNA"/>
</dbReference>
<reference evidence="1 2" key="1">
    <citation type="submission" date="2018-02" db="EMBL/GenBank/DDBJ databases">
        <title>Novel Leptospira species isolated from soil and water in Japan.</title>
        <authorList>
            <person name="Nakao R."/>
            <person name="Masuzawa T."/>
        </authorList>
    </citation>
    <scope>NUCLEOTIDE SEQUENCE [LARGE SCALE GENOMIC DNA]</scope>
    <source>
        <strain evidence="1 2">YH101</strain>
    </source>
</reference>
<dbReference type="Proteomes" id="UP000245133">
    <property type="component" value="Unassembled WGS sequence"/>
</dbReference>